<gene>
    <name evidence="1" type="ORF">JG687_00013829</name>
</gene>
<accession>A0A8T1TZ94</accession>
<comment type="caution">
    <text evidence="1">The sequence shown here is derived from an EMBL/GenBank/DDBJ whole genome shotgun (WGS) entry which is preliminary data.</text>
</comment>
<dbReference type="AlphaFoldDB" id="A0A8T1TZ94"/>
<dbReference type="Proteomes" id="UP000688947">
    <property type="component" value="Unassembled WGS sequence"/>
</dbReference>
<evidence type="ECO:0000313" key="1">
    <source>
        <dbReference type="EMBL" id="KAG6951084.1"/>
    </source>
</evidence>
<reference evidence="1" key="1">
    <citation type="submission" date="2021-01" db="EMBL/GenBank/DDBJ databases">
        <title>Phytophthora aleatoria, a newly-described species from Pinus radiata is distinct from Phytophthora cactorum isolates based on comparative genomics.</title>
        <authorList>
            <person name="Mcdougal R."/>
            <person name="Panda P."/>
            <person name="Williams N."/>
            <person name="Studholme D.J."/>
        </authorList>
    </citation>
    <scope>NUCLEOTIDE SEQUENCE</scope>
    <source>
        <strain evidence="1">NZFS 3830</strain>
    </source>
</reference>
<dbReference type="EMBL" id="JAENGZ010001054">
    <property type="protein sequence ID" value="KAG6951084.1"/>
    <property type="molecule type" value="Genomic_DNA"/>
</dbReference>
<protein>
    <submittedName>
        <fullName evidence="1">Uncharacterized protein</fullName>
    </submittedName>
</protein>
<proteinExistence type="predicted"/>
<organism evidence="1 2">
    <name type="scientific">Phytophthora cactorum</name>
    <dbReference type="NCBI Taxonomy" id="29920"/>
    <lineage>
        <taxon>Eukaryota</taxon>
        <taxon>Sar</taxon>
        <taxon>Stramenopiles</taxon>
        <taxon>Oomycota</taxon>
        <taxon>Peronosporomycetes</taxon>
        <taxon>Peronosporales</taxon>
        <taxon>Peronosporaceae</taxon>
        <taxon>Phytophthora</taxon>
    </lineage>
</organism>
<evidence type="ECO:0000313" key="2">
    <source>
        <dbReference type="Proteomes" id="UP000688947"/>
    </source>
</evidence>
<name>A0A8T1TZ94_9STRA</name>
<sequence length="68" mass="8045">METDTGSALIIANTRTLCSLKAESPRRRRRRKRQIIIIRRHRIIKEDEGGQAHIFTEYHGEDCCWLHT</sequence>